<accession>A0AAV3QEB1</accession>
<feature type="region of interest" description="Disordered" evidence="6">
    <location>
        <begin position="1"/>
        <end position="69"/>
    </location>
</feature>
<dbReference type="Pfam" id="PF13837">
    <property type="entry name" value="Myb_DNA-bind_4"/>
    <property type="match status" value="1"/>
</dbReference>
<dbReference type="SMART" id="SM00717">
    <property type="entry name" value="SANT"/>
    <property type="match status" value="1"/>
</dbReference>
<dbReference type="AlphaFoldDB" id="A0AAV3QEB1"/>
<evidence type="ECO:0000256" key="3">
    <source>
        <dbReference type="ARBA" id="ARBA00023125"/>
    </source>
</evidence>
<protein>
    <recommendedName>
        <fullName evidence="7">Myb-like domain-containing protein</fullName>
    </recommendedName>
</protein>
<feature type="compositionally biased region" description="Basic residues" evidence="6">
    <location>
        <begin position="206"/>
        <end position="217"/>
    </location>
</feature>
<feature type="compositionally biased region" description="Low complexity" evidence="6">
    <location>
        <begin position="226"/>
        <end position="235"/>
    </location>
</feature>
<evidence type="ECO:0000256" key="6">
    <source>
        <dbReference type="SAM" id="MobiDB-lite"/>
    </source>
</evidence>
<dbReference type="InterPro" id="IPR001005">
    <property type="entry name" value="SANT/Myb"/>
</dbReference>
<feature type="compositionally biased region" description="Basic residues" evidence="6">
    <location>
        <begin position="1"/>
        <end position="11"/>
    </location>
</feature>
<organism evidence="8 9">
    <name type="scientific">Lithospermum erythrorhizon</name>
    <name type="common">Purple gromwell</name>
    <name type="synonym">Lithospermum officinale var. erythrorhizon</name>
    <dbReference type="NCBI Taxonomy" id="34254"/>
    <lineage>
        <taxon>Eukaryota</taxon>
        <taxon>Viridiplantae</taxon>
        <taxon>Streptophyta</taxon>
        <taxon>Embryophyta</taxon>
        <taxon>Tracheophyta</taxon>
        <taxon>Spermatophyta</taxon>
        <taxon>Magnoliopsida</taxon>
        <taxon>eudicotyledons</taxon>
        <taxon>Gunneridae</taxon>
        <taxon>Pentapetalae</taxon>
        <taxon>asterids</taxon>
        <taxon>lamiids</taxon>
        <taxon>Boraginales</taxon>
        <taxon>Boraginaceae</taxon>
        <taxon>Boraginoideae</taxon>
        <taxon>Lithospermeae</taxon>
        <taxon>Lithospermum</taxon>
    </lineage>
</organism>
<keyword evidence="5" id="KW-0539">Nucleus</keyword>
<dbReference type="InterPro" id="IPR044822">
    <property type="entry name" value="Myb_DNA-bind_4"/>
</dbReference>
<proteinExistence type="predicted"/>
<gene>
    <name evidence="8" type="ORF">LIER_18258</name>
</gene>
<keyword evidence="9" id="KW-1185">Reference proteome</keyword>
<comment type="caution">
    <text evidence="8">The sequence shown here is derived from an EMBL/GenBank/DDBJ whole genome shotgun (WGS) entry which is preliminary data.</text>
</comment>
<feature type="domain" description="Myb-like" evidence="7">
    <location>
        <begin position="60"/>
        <end position="124"/>
    </location>
</feature>
<dbReference type="Gene3D" id="1.10.10.60">
    <property type="entry name" value="Homeodomain-like"/>
    <property type="match status" value="1"/>
</dbReference>
<dbReference type="FunFam" id="1.10.10.60:FF:000032">
    <property type="entry name" value="Zinc finger and SCAN domain-containing 20"/>
    <property type="match status" value="1"/>
</dbReference>
<evidence type="ECO:0000256" key="1">
    <source>
        <dbReference type="ARBA" id="ARBA00004123"/>
    </source>
</evidence>
<dbReference type="PROSITE" id="PS50090">
    <property type="entry name" value="MYB_LIKE"/>
    <property type="match status" value="1"/>
</dbReference>
<dbReference type="PANTHER" id="PTHR21654">
    <property type="entry name" value="FI21293P1"/>
    <property type="match status" value="1"/>
</dbReference>
<dbReference type="PANTHER" id="PTHR21654:SF84">
    <property type="entry name" value="SI:DKEY-66I24.7"/>
    <property type="match status" value="1"/>
</dbReference>
<feature type="region of interest" description="Disordered" evidence="6">
    <location>
        <begin position="162"/>
        <end position="235"/>
    </location>
</feature>
<dbReference type="EMBL" id="BAABME010004357">
    <property type="protein sequence ID" value="GAA0162084.1"/>
    <property type="molecule type" value="Genomic_DNA"/>
</dbReference>
<evidence type="ECO:0000256" key="5">
    <source>
        <dbReference type="ARBA" id="ARBA00023242"/>
    </source>
</evidence>
<dbReference type="Proteomes" id="UP001454036">
    <property type="component" value="Unassembled WGS sequence"/>
</dbReference>
<dbReference type="CDD" id="cd12203">
    <property type="entry name" value="GT1"/>
    <property type="match status" value="1"/>
</dbReference>
<evidence type="ECO:0000313" key="9">
    <source>
        <dbReference type="Proteomes" id="UP001454036"/>
    </source>
</evidence>
<evidence type="ECO:0000313" key="8">
    <source>
        <dbReference type="EMBL" id="GAA0162084.1"/>
    </source>
</evidence>
<name>A0AAV3QEB1_LITER</name>
<sequence length="329" mass="39050">MLPSGGHRRRVNQTQTQFGLQSQPSLSSHHHHQQQQPMDSMNMLLSPSSGRGNEEDEFPKRDERYPQWENQETKEFVRMRAELEHEFAASKRNKPLWEVVSAKMREKGYYRTPDQCKSKWKNLINKYKEMEGTRVDFSNQFPFLEELNEFFSVQEKQMFLNSEPGSSKLGKRERATSGEQSSEEIYDGGNKIERDEDWVGTGSTVQKRKAKKEKHHQTTAPEKSFNQPNMPANNNTTNALNGIAEMLQGFFQQQQKIDMLWMESMDKHAQERALFEQEWRQSMEKLERERLMMEKSWKEREEQRRSREENRAERRDALMTALLNRLVHD</sequence>
<evidence type="ECO:0000256" key="4">
    <source>
        <dbReference type="ARBA" id="ARBA00023163"/>
    </source>
</evidence>
<evidence type="ECO:0000259" key="7">
    <source>
        <dbReference type="PROSITE" id="PS50090"/>
    </source>
</evidence>
<reference evidence="8 9" key="1">
    <citation type="submission" date="2024-01" db="EMBL/GenBank/DDBJ databases">
        <title>The complete chloroplast genome sequence of Lithospermum erythrorhizon: insights into the phylogenetic relationship among Boraginaceae species and the maternal lineages of purple gromwells.</title>
        <authorList>
            <person name="Okada T."/>
            <person name="Watanabe K."/>
        </authorList>
    </citation>
    <scope>NUCLEOTIDE SEQUENCE [LARGE SCALE GENOMIC DNA]</scope>
</reference>
<keyword evidence="4" id="KW-0804">Transcription</keyword>
<evidence type="ECO:0000256" key="2">
    <source>
        <dbReference type="ARBA" id="ARBA00023015"/>
    </source>
</evidence>
<feature type="region of interest" description="Disordered" evidence="6">
    <location>
        <begin position="294"/>
        <end position="314"/>
    </location>
</feature>
<dbReference type="GO" id="GO:0006355">
    <property type="term" value="P:regulation of DNA-templated transcription"/>
    <property type="evidence" value="ECO:0007669"/>
    <property type="project" value="UniProtKB-ARBA"/>
</dbReference>
<dbReference type="GO" id="GO:0005634">
    <property type="term" value="C:nucleus"/>
    <property type="evidence" value="ECO:0007669"/>
    <property type="project" value="UniProtKB-SubCell"/>
</dbReference>
<keyword evidence="3" id="KW-0238">DNA-binding</keyword>
<feature type="compositionally biased region" description="Basic and acidic residues" evidence="6">
    <location>
        <begin position="58"/>
        <end position="69"/>
    </location>
</feature>
<comment type="subcellular location">
    <subcellularLocation>
        <location evidence="1">Nucleus</location>
    </subcellularLocation>
</comment>
<keyword evidence="2" id="KW-0805">Transcription regulation</keyword>
<dbReference type="GO" id="GO:0003677">
    <property type="term" value="F:DNA binding"/>
    <property type="evidence" value="ECO:0007669"/>
    <property type="project" value="UniProtKB-KW"/>
</dbReference>